<reference evidence="2" key="1">
    <citation type="submission" date="2020-09" db="EMBL/GenBank/DDBJ databases">
        <title>A novel bacterium of genus Paenibacillus, isolated from South China Sea.</title>
        <authorList>
            <person name="Huang H."/>
            <person name="Mo K."/>
            <person name="Hu Y."/>
        </authorList>
    </citation>
    <scope>NUCLEOTIDE SEQUENCE</scope>
    <source>
        <strain evidence="2">IB182363</strain>
    </source>
</reference>
<organism evidence="2 3">
    <name type="scientific">Paenibacillus oceani</name>
    <dbReference type="NCBI Taxonomy" id="2772510"/>
    <lineage>
        <taxon>Bacteria</taxon>
        <taxon>Bacillati</taxon>
        <taxon>Bacillota</taxon>
        <taxon>Bacilli</taxon>
        <taxon>Bacillales</taxon>
        <taxon>Paenibacillaceae</taxon>
        <taxon>Paenibacillus</taxon>
    </lineage>
</organism>
<dbReference type="PANTHER" id="PTHR21310:SF15">
    <property type="entry name" value="AMINOGLYCOSIDE PHOSPHOTRANSFERASE DOMAIN-CONTAINING PROTEIN"/>
    <property type="match status" value="1"/>
</dbReference>
<dbReference type="RefSeq" id="WP_190924385.1">
    <property type="nucleotide sequence ID" value="NZ_JACXJA010000003.1"/>
</dbReference>
<dbReference type="PANTHER" id="PTHR21310">
    <property type="entry name" value="AMINOGLYCOSIDE PHOSPHOTRANSFERASE-RELATED-RELATED"/>
    <property type="match status" value="1"/>
</dbReference>
<evidence type="ECO:0000259" key="1">
    <source>
        <dbReference type="Pfam" id="PF01636"/>
    </source>
</evidence>
<comment type="caution">
    <text evidence="2">The sequence shown here is derived from an EMBL/GenBank/DDBJ whole genome shotgun (WGS) entry which is preliminary data.</text>
</comment>
<gene>
    <name evidence="2" type="ORF">IDH45_02615</name>
</gene>
<dbReference type="EMBL" id="JACXJA010000003">
    <property type="protein sequence ID" value="MBD2860878.1"/>
    <property type="molecule type" value="Genomic_DNA"/>
</dbReference>
<feature type="domain" description="Aminoglycoside phosphotransferase" evidence="1">
    <location>
        <begin position="25"/>
        <end position="250"/>
    </location>
</feature>
<dbReference type="Gene3D" id="3.30.200.20">
    <property type="entry name" value="Phosphorylase Kinase, domain 1"/>
    <property type="match status" value="1"/>
</dbReference>
<dbReference type="Proteomes" id="UP000639396">
    <property type="component" value="Unassembled WGS sequence"/>
</dbReference>
<proteinExistence type="predicted"/>
<keyword evidence="3" id="KW-1185">Reference proteome</keyword>
<dbReference type="SUPFAM" id="SSF56112">
    <property type="entry name" value="Protein kinase-like (PK-like)"/>
    <property type="match status" value="1"/>
</dbReference>
<evidence type="ECO:0000313" key="3">
    <source>
        <dbReference type="Proteomes" id="UP000639396"/>
    </source>
</evidence>
<dbReference type="Gene3D" id="3.90.1200.10">
    <property type="match status" value="1"/>
</dbReference>
<dbReference type="AlphaFoldDB" id="A0A927C3Y0"/>
<dbReference type="Pfam" id="PF01636">
    <property type="entry name" value="APH"/>
    <property type="match status" value="1"/>
</dbReference>
<protein>
    <submittedName>
        <fullName evidence="2">Aminoglycoside phosphotransferase family protein</fullName>
    </submittedName>
</protein>
<dbReference type="InterPro" id="IPR011009">
    <property type="entry name" value="Kinase-like_dom_sf"/>
</dbReference>
<name>A0A927C3Y0_9BACL</name>
<evidence type="ECO:0000313" key="2">
    <source>
        <dbReference type="EMBL" id="MBD2860878.1"/>
    </source>
</evidence>
<dbReference type="InterPro" id="IPR051678">
    <property type="entry name" value="AGP_Transferase"/>
</dbReference>
<sequence length="303" mass="35410">MGTLKTEKLIEFLREQHPELSKQTFRVISSGHQNLIIVLGERLIFRFPLTSDLTSLKLEERLLPQLGKRLPLPIPQFRYVSLSKQNIHYVGYPIIPGESLEAGKLNSLNEPTRRLFAKQIAEFLTSLHTFTGDPITRVDRRRFQAEWRRNWSGYYRAVELNVFPKIGKKERTWIMQVFDDYLYLSEHFKFTPSLIHGDFKNDHILYDPQAGRLTGVIDFGQMKMGDPSYDYHDLCISYGEPFARAVLNEYKGPVDPTFLERCSAFYANILRFSSMIIAAQTKNESKFKLRHEWLKQKARDADL</sequence>
<accession>A0A927C3Y0</accession>
<dbReference type="InterPro" id="IPR002575">
    <property type="entry name" value="Aminoglycoside_PTrfase"/>
</dbReference>